<evidence type="ECO:0000313" key="2">
    <source>
        <dbReference type="EMBL" id="CAK5262020.1"/>
    </source>
</evidence>
<dbReference type="CDD" id="cd06503">
    <property type="entry name" value="ATP-synt_Fo_b"/>
    <property type="match status" value="1"/>
</dbReference>
<name>A0AAD2GRZ6_9AGAR</name>
<feature type="compositionally biased region" description="Basic and acidic residues" evidence="1">
    <location>
        <begin position="777"/>
        <end position="1076"/>
    </location>
</feature>
<protein>
    <submittedName>
        <fullName evidence="2">Uncharacterized protein</fullName>
    </submittedName>
</protein>
<evidence type="ECO:0000256" key="1">
    <source>
        <dbReference type="SAM" id="MobiDB-lite"/>
    </source>
</evidence>
<feature type="region of interest" description="Disordered" evidence="1">
    <location>
        <begin position="327"/>
        <end position="353"/>
    </location>
</feature>
<feature type="compositionally biased region" description="Basic and acidic residues" evidence="1">
    <location>
        <begin position="637"/>
        <end position="653"/>
    </location>
</feature>
<reference evidence="2" key="1">
    <citation type="submission" date="2023-11" db="EMBL/GenBank/DDBJ databases">
        <authorList>
            <person name="De Vega J J."/>
            <person name="De Vega J J."/>
        </authorList>
    </citation>
    <scope>NUCLEOTIDE SEQUENCE</scope>
</reference>
<feature type="region of interest" description="Disordered" evidence="1">
    <location>
        <begin position="141"/>
        <end position="305"/>
    </location>
</feature>
<feature type="compositionally biased region" description="Low complexity" evidence="1">
    <location>
        <begin position="262"/>
        <end position="272"/>
    </location>
</feature>
<feature type="compositionally biased region" description="Basic and acidic residues" evidence="1">
    <location>
        <begin position="1159"/>
        <end position="1179"/>
    </location>
</feature>
<feature type="region of interest" description="Disordered" evidence="1">
    <location>
        <begin position="1"/>
        <end position="34"/>
    </location>
</feature>
<accession>A0AAD2GRZ6</accession>
<comment type="caution">
    <text evidence="2">The sequence shown here is derived from an EMBL/GenBank/DDBJ whole genome shotgun (WGS) entry which is preliminary data.</text>
</comment>
<feature type="compositionally biased region" description="Basic and acidic residues" evidence="1">
    <location>
        <begin position="159"/>
        <end position="172"/>
    </location>
</feature>
<feature type="compositionally biased region" description="Low complexity" evidence="1">
    <location>
        <begin position="188"/>
        <end position="199"/>
    </location>
</feature>
<dbReference type="Proteomes" id="UP001295794">
    <property type="component" value="Unassembled WGS sequence"/>
</dbReference>
<dbReference type="InterPro" id="IPR051002">
    <property type="entry name" value="UBA_autophagy_assoc_protein"/>
</dbReference>
<dbReference type="PANTHER" id="PTHR31915:SF6">
    <property type="entry name" value="SKICH DOMAIN-CONTAINING PROTEIN"/>
    <property type="match status" value="1"/>
</dbReference>
<proteinExistence type="predicted"/>
<feature type="compositionally biased region" description="Polar residues" evidence="1">
    <location>
        <begin position="1078"/>
        <end position="1089"/>
    </location>
</feature>
<feature type="compositionally biased region" description="Pro residues" evidence="1">
    <location>
        <begin position="482"/>
        <end position="493"/>
    </location>
</feature>
<feature type="region of interest" description="Disordered" evidence="1">
    <location>
        <begin position="735"/>
        <end position="1179"/>
    </location>
</feature>
<sequence length="1319" mass="150197">MSTASTSRLRPPPASTAYPTFTPPIPDAEDEPDDDWKALKRDEIQEEFQPMIQDAKDRLERSIQALPFSSGSVEHTSRKESLIKKFADESNDIRALANDEFLHRVARERVTRRMIRGGQINATVQGSLLEEQAAILAQIKRENKRRESTSADRPQVVDGLEHETQVEDEQRATEFFSHANRPTPPFFSPSLISQLSPSPAELPRAPSRSPTNPRPPERLQHMPIPSLSQLTPARGSNVSDRVPRPLTGTLSERSPTGPGTNSLSRSSTMSSSPAGGAQPKSYRVPDRPLSSGQSPSQPPVPRQTSQAWNIATREMDPQFDTTRPLNIRRQSQNGNPHLSQDYPLNSSPTNTRYGSYGSTGQAFAQMYPSTSKEPWSPPANKPWTTSFDNEAWSEGDRGVTDEPDYFDPTDYHIPSPSTTRRRGSSVNDRPNGFVGSPSTTLPEIWTPSPAAVLEEEKLARRQSLRGKSSGSSIASSFRNSKPVPPPPLDPEPVPEVTDNELDTEEDDVKSEAEEDNDADNDADNDGAMFLEQKRRRRYPTSAGMKQTRLPVMRSASFVSALGRTKPPPQDVVSTDGETDLEEPGAPAPGHGKRSLPYGQPYPLPDPELDWERDRHRTREENERRNSERQWDGMNKGRIRESIKKARNLQHDTSDAPVPPFSSNSHAMPIPGRPQPPSPVKPRNRQYDTFDAPAPSFSSNSPAMPIPGRARSASPEELAYSAGDLSRYLVVSREPHVAPGTSPAGPSSFGSFGSSRADEEVEKEKQRIFEAEQAAKQLEAEAQRKADEAQRKADELAEIEKATKEKEAELARKTEETEEILRGVRAKEDELRKREEEVRRREEETKREAERVKKELEKRRKEEEVRVKKEAERRKKEEAQRKKEDAQRRKEEAERKAAEKKAAEQRSKAEAELRAREQALLLDKQETERKAKEEAEQRAKAEAEAQQRKKEEDAKEEAAREARRKKHEEEDRRRLEEQSRWEQEEKQRREESEQRQRDEEEKRARDEAERRDRAEQQRLQREEYKRFEREEIARQREEQERKLREKEREKERQKAEEQQAFRQREAEIRRRAEERKRTNSTGIDPNSDWSYHSWARAGASASPTSPSSSNASSSTRSSTWSGSSWTNASSNSTPTPSKTKPAPAPTSAPKTSTPQPNAEEWARRQREQADAQFRKLQEQLERERLAKEQKAGKLSKEEAARVYQMHEQQWARINSSSEVGWEMLPWPMFRRPNEPDDITGSAVDAYILSPHYPDPEKSTKDRIRQQLRKWHEDHFNQKVLSKVGEKDREEVRTGAGTVTRNLNALLERTNAKEALSMLFG</sequence>
<feature type="compositionally biased region" description="Basic and acidic residues" evidence="1">
    <location>
        <begin position="609"/>
        <end position="630"/>
    </location>
</feature>
<keyword evidence="3" id="KW-1185">Reference proteome</keyword>
<feature type="compositionally biased region" description="Low complexity" evidence="1">
    <location>
        <begin position="465"/>
        <end position="480"/>
    </location>
</feature>
<organism evidence="2 3">
    <name type="scientific">Mycena citricolor</name>
    <dbReference type="NCBI Taxonomy" id="2018698"/>
    <lineage>
        <taxon>Eukaryota</taxon>
        <taxon>Fungi</taxon>
        <taxon>Dikarya</taxon>
        <taxon>Basidiomycota</taxon>
        <taxon>Agaricomycotina</taxon>
        <taxon>Agaricomycetes</taxon>
        <taxon>Agaricomycetidae</taxon>
        <taxon>Agaricales</taxon>
        <taxon>Marasmiineae</taxon>
        <taxon>Mycenaceae</taxon>
        <taxon>Mycena</taxon>
    </lineage>
</organism>
<feature type="compositionally biased region" description="Low complexity" evidence="1">
    <location>
        <begin position="691"/>
        <end position="702"/>
    </location>
</feature>
<feature type="compositionally biased region" description="Pro residues" evidence="1">
    <location>
        <begin position="670"/>
        <end position="679"/>
    </location>
</feature>
<evidence type="ECO:0000313" key="3">
    <source>
        <dbReference type="Proteomes" id="UP001295794"/>
    </source>
</evidence>
<feature type="compositionally biased region" description="Polar residues" evidence="1">
    <location>
        <begin position="226"/>
        <end position="239"/>
    </location>
</feature>
<dbReference type="EMBL" id="CAVNYO010000006">
    <property type="protein sequence ID" value="CAK5262020.1"/>
    <property type="molecule type" value="Genomic_DNA"/>
</dbReference>
<feature type="compositionally biased region" description="Acidic residues" evidence="1">
    <location>
        <begin position="497"/>
        <end position="524"/>
    </location>
</feature>
<feature type="compositionally biased region" description="Low complexity" evidence="1">
    <location>
        <begin position="737"/>
        <end position="754"/>
    </location>
</feature>
<dbReference type="PANTHER" id="PTHR31915">
    <property type="entry name" value="SKICH DOMAIN-CONTAINING PROTEIN"/>
    <property type="match status" value="1"/>
</dbReference>
<gene>
    <name evidence="2" type="ORF">MYCIT1_LOCUS414</name>
</gene>
<feature type="compositionally biased region" description="Polar residues" evidence="1">
    <location>
        <begin position="248"/>
        <end position="261"/>
    </location>
</feature>
<feature type="region of interest" description="Disordered" evidence="1">
    <location>
        <begin position="368"/>
        <end position="717"/>
    </location>
</feature>
<feature type="compositionally biased region" description="Basic and acidic residues" evidence="1">
    <location>
        <begin position="141"/>
        <end position="150"/>
    </location>
</feature>
<feature type="compositionally biased region" description="Low complexity" evidence="1">
    <location>
        <begin position="1094"/>
        <end position="1153"/>
    </location>
</feature>
<feature type="compositionally biased region" description="Basic and acidic residues" evidence="1">
    <location>
        <begin position="755"/>
        <end position="769"/>
    </location>
</feature>